<keyword evidence="4" id="KW-1185">Reference proteome</keyword>
<keyword evidence="1" id="KW-0472">Membrane</keyword>
<gene>
    <name evidence="3" type="ORF">AWC38_SpisGene20547</name>
</gene>
<name>A0A2B4RDK8_STYPI</name>
<organism evidence="3 4">
    <name type="scientific">Stylophora pistillata</name>
    <name type="common">Smooth cauliflower coral</name>
    <dbReference type="NCBI Taxonomy" id="50429"/>
    <lineage>
        <taxon>Eukaryota</taxon>
        <taxon>Metazoa</taxon>
        <taxon>Cnidaria</taxon>
        <taxon>Anthozoa</taxon>
        <taxon>Hexacorallia</taxon>
        <taxon>Scleractinia</taxon>
        <taxon>Astrocoeniina</taxon>
        <taxon>Pocilloporidae</taxon>
        <taxon>Stylophora</taxon>
    </lineage>
</organism>
<evidence type="ECO:0000313" key="3">
    <source>
        <dbReference type="EMBL" id="PFX15236.1"/>
    </source>
</evidence>
<sequence>MVNLVLILFLILICLLLSLSRSWSGLLTFEIRNRQVRGMLVYICLVLLTILPHEALSTLKQIKPCPGDTRGDRRCSHDPTHRVCAKIGDPGTSFWKFTGQTSWCGSVSDYGDENDGKQRCPLNTPTWCICKWATAKWIKGEGCNEHIEFDCEATDVCNLKASYVDFSVDLKPAHDCMMKKCKEQWDACPDSGPETRSYHTRDFLEVRDIPV</sequence>
<dbReference type="Proteomes" id="UP000225706">
    <property type="component" value="Unassembled WGS sequence"/>
</dbReference>
<evidence type="ECO:0000313" key="4">
    <source>
        <dbReference type="Proteomes" id="UP000225706"/>
    </source>
</evidence>
<comment type="caution">
    <text evidence="3">The sequence shown here is derived from an EMBL/GenBank/DDBJ whole genome shotgun (WGS) entry which is preliminary data.</text>
</comment>
<protein>
    <submittedName>
        <fullName evidence="3">Uncharacterized protein</fullName>
    </submittedName>
</protein>
<dbReference type="OrthoDB" id="405951at2759"/>
<keyword evidence="1" id="KW-0812">Transmembrane</keyword>
<reference evidence="4" key="1">
    <citation type="journal article" date="2017" name="bioRxiv">
        <title>Comparative analysis of the genomes of Stylophora pistillata and Acropora digitifera provides evidence for extensive differences between species of corals.</title>
        <authorList>
            <person name="Voolstra C.R."/>
            <person name="Li Y."/>
            <person name="Liew Y.J."/>
            <person name="Baumgarten S."/>
            <person name="Zoccola D."/>
            <person name="Flot J.-F."/>
            <person name="Tambutte S."/>
            <person name="Allemand D."/>
            <person name="Aranda M."/>
        </authorList>
    </citation>
    <scope>NUCLEOTIDE SEQUENCE [LARGE SCALE GENOMIC DNA]</scope>
</reference>
<feature type="transmembrane region" description="Helical" evidence="1">
    <location>
        <begin position="38"/>
        <end position="56"/>
    </location>
</feature>
<feature type="signal peptide" evidence="2">
    <location>
        <begin position="1"/>
        <end position="22"/>
    </location>
</feature>
<keyword evidence="2" id="KW-0732">Signal</keyword>
<accession>A0A2B4RDK8</accession>
<keyword evidence="1" id="KW-1133">Transmembrane helix</keyword>
<feature type="chain" id="PRO_5012857778" evidence="2">
    <location>
        <begin position="23"/>
        <end position="211"/>
    </location>
</feature>
<dbReference type="EMBL" id="LSMT01000669">
    <property type="protein sequence ID" value="PFX15236.1"/>
    <property type="molecule type" value="Genomic_DNA"/>
</dbReference>
<evidence type="ECO:0000256" key="1">
    <source>
        <dbReference type="SAM" id="Phobius"/>
    </source>
</evidence>
<evidence type="ECO:0000256" key="2">
    <source>
        <dbReference type="SAM" id="SignalP"/>
    </source>
</evidence>
<proteinExistence type="predicted"/>
<dbReference type="AlphaFoldDB" id="A0A2B4RDK8"/>